<protein>
    <submittedName>
        <fullName evidence="1">Uncharacterized protein</fullName>
    </submittedName>
</protein>
<dbReference type="HOGENOM" id="CLU_668478_0_0_9"/>
<gene>
    <name evidence="1" type="ordered locus">TTE2730</name>
</gene>
<organism evidence="1 2">
    <name type="scientific">Caldanaerobacter subterraneus subsp. tengcongensis (strain DSM 15242 / JCM 11007 / NBRC 100824 / MB4)</name>
    <name type="common">Thermoanaerobacter tengcongensis</name>
    <dbReference type="NCBI Taxonomy" id="273068"/>
    <lineage>
        <taxon>Bacteria</taxon>
        <taxon>Bacillati</taxon>
        <taxon>Bacillota</taxon>
        <taxon>Clostridia</taxon>
        <taxon>Thermoanaerobacterales</taxon>
        <taxon>Thermoanaerobacteraceae</taxon>
        <taxon>Caldanaerobacter</taxon>
    </lineage>
</organism>
<sequence>MVRRFKNFKKLIMLILGTLLIPILTGNLVFANIGNSFVDNIANNISETFFLVKTITILTSDGLPLKNGYVQVYSLDMNENVFLGKTDENGQVQIKITYNKSDIKNLFRSKNVSVIDLHYIIFAGNDTEMAVEGMTVSYLIANDKNLDLLTDNEILRKDTDIPKKIETVKFKDIKNFKISENAKEANKIPATNSLYLNDGAVITPNEVPSWFLVSEKDLGDRETTVAYVNICDGVQSSFDMSKSSYGVVKLSGSSVISVSYSSGSTITARNESAEGTYPGTHREYRTGFEFYEQKWMDNYGNVMTVLVPRQWNGYINKYDSYEPMCTPAHISDAYRLGYITIQGGQSIEVSYSNGLTIQGAAKIPSIFSNIIYSVDATYTSSTNSALTRKFTTKYKTYLVYPSTSKTYVIPH</sequence>
<dbReference type="Proteomes" id="UP000000555">
    <property type="component" value="Chromosome"/>
</dbReference>
<evidence type="ECO:0000313" key="1">
    <source>
        <dbReference type="EMBL" id="AAM25844.1"/>
    </source>
</evidence>
<dbReference type="KEGG" id="tte:TTE2730"/>
<reference evidence="1 2" key="1">
    <citation type="journal article" date="2002" name="Genome Res.">
        <title>A complete sequence of the T. tengcongensis genome.</title>
        <authorList>
            <person name="Bao Q."/>
            <person name="Tian Y."/>
            <person name="Li W."/>
            <person name="Xu Z."/>
            <person name="Xuan Z."/>
            <person name="Hu S."/>
            <person name="Dong W."/>
            <person name="Yang J."/>
            <person name="Chen Y."/>
            <person name="Xue Y."/>
            <person name="Xu Y."/>
            <person name="Lai X."/>
            <person name="Huang L."/>
            <person name="Dong X."/>
            <person name="Ma Y."/>
            <person name="Ling L."/>
            <person name="Tan H."/>
            <person name="Chen R."/>
            <person name="Wang J."/>
            <person name="Yu J."/>
            <person name="Yang H."/>
        </authorList>
    </citation>
    <scope>NUCLEOTIDE SEQUENCE [LARGE SCALE GENOMIC DNA]</scope>
    <source>
        <strain evidence="2">DSM 15242 / JCM 11007 / NBRC 100824 / MB4</strain>
    </source>
</reference>
<dbReference type="AlphaFoldDB" id="Q8R6R0"/>
<name>Q8R6R0_CALS4</name>
<evidence type="ECO:0000313" key="2">
    <source>
        <dbReference type="Proteomes" id="UP000000555"/>
    </source>
</evidence>
<proteinExistence type="predicted"/>
<keyword evidence="2" id="KW-1185">Reference proteome</keyword>
<accession>Q8R6R0</accession>
<dbReference type="RefSeq" id="WP_011026710.1">
    <property type="nucleotide sequence ID" value="NC_003869.1"/>
</dbReference>
<dbReference type="STRING" id="273068.TTE2730"/>
<dbReference type="EMBL" id="AE008691">
    <property type="protein sequence ID" value="AAM25844.1"/>
    <property type="molecule type" value="Genomic_DNA"/>
</dbReference>